<gene>
    <name evidence="2" type="ORF">AFUS01_LOCUS18450</name>
</gene>
<feature type="transmembrane region" description="Helical" evidence="1">
    <location>
        <begin position="71"/>
        <end position="97"/>
    </location>
</feature>
<dbReference type="EMBL" id="CAJVCH010183710">
    <property type="protein sequence ID" value="CAG7729758.1"/>
    <property type="molecule type" value="Genomic_DNA"/>
</dbReference>
<feature type="transmembrane region" description="Helical" evidence="1">
    <location>
        <begin position="135"/>
        <end position="158"/>
    </location>
</feature>
<sequence>MSERIVFCCGTSFWTRIIGWFLSVSNTACALTLITCIILLPYNDILVFAEKAASFFYGVSFEHMSPKPKHALVNFCFIVLLVNSPMCAICSILLLVGSYKRKPIIMVPWVIYMVMGSMVQVILEIIISISSNTEGVLTVLINIAFTLSYSTFCIWVVATHIKETEMSRQPSRHERDLQVYKETTESTGI</sequence>
<feature type="transmembrane region" description="Helical" evidence="1">
    <location>
        <begin position="109"/>
        <end position="129"/>
    </location>
</feature>
<comment type="caution">
    <text evidence="2">The sequence shown here is derived from an EMBL/GenBank/DDBJ whole genome shotgun (WGS) entry which is preliminary data.</text>
</comment>
<evidence type="ECO:0000313" key="2">
    <source>
        <dbReference type="EMBL" id="CAG7729758.1"/>
    </source>
</evidence>
<dbReference type="AlphaFoldDB" id="A0A8J2JYF3"/>
<proteinExistence type="predicted"/>
<keyword evidence="1" id="KW-0472">Membrane</keyword>
<evidence type="ECO:0000256" key="1">
    <source>
        <dbReference type="SAM" id="Phobius"/>
    </source>
</evidence>
<evidence type="ECO:0000313" key="3">
    <source>
        <dbReference type="Proteomes" id="UP000708208"/>
    </source>
</evidence>
<protein>
    <submittedName>
        <fullName evidence="2">Uncharacterized protein</fullName>
    </submittedName>
</protein>
<dbReference type="Proteomes" id="UP000708208">
    <property type="component" value="Unassembled WGS sequence"/>
</dbReference>
<name>A0A8J2JYF3_9HEXA</name>
<accession>A0A8J2JYF3</accession>
<feature type="transmembrane region" description="Helical" evidence="1">
    <location>
        <begin position="20"/>
        <end position="42"/>
    </location>
</feature>
<keyword evidence="1" id="KW-0812">Transmembrane</keyword>
<organism evidence="2 3">
    <name type="scientific">Allacma fusca</name>
    <dbReference type="NCBI Taxonomy" id="39272"/>
    <lineage>
        <taxon>Eukaryota</taxon>
        <taxon>Metazoa</taxon>
        <taxon>Ecdysozoa</taxon>
        <taxon>Arthropoda</taxon>
        <taxon>Hexapoda</taxon>
        <taxon>Collembola</taxon>
        <taxon>Symphypleona</taxon>
        <taxon>Sminthuridae</taxon>
        <taxon>Allacma</taxon>
    </lineage>
</organism>
<keyword evidence="1" id="KW-1133">Transmembrane helix</keyword>
<reference evidence="2" key="1">
    <citation type="submission" date="2021-06" db="EMBL/GenBank/DDBJ databases">
        <authorList>
            <person name="Hodson N. C."/>
            <person name="Mongue J. A."/>
            <person name="Jaron S. K."/>
        </authorList>
    </citation>
    <scope>NUCLEOTIDE SEQUENCE</scope>
</reference>
<keyword evidence="3" id="KW-1185">Reference proteome</keyword>